<reference evidence="2 3" key="1">
    <citation type="journal article" date="2022" name="G3 (Bethesda)">
        <title>Whole-genome sequence and methylome profiling of the almond [Prunus dulcis (Mill.) D.A. Webb] cultivar 'Nonpareil'.</title>
        <authorList>
            <person name="D'Amico-Willman K.M."/>
            <person name="Ouma W.Z."/>
            <person name="Meulia T."/>
            <person name="Sideli G.M."/>
            <person name="Gradziel T.M."/>
            <person name="Fresnedo-Ramirez J."/>
        </authorList>
    </citation>
    <scope>NUCLEOTIDE SEQUENCE [LARGE SCALE GENOMIC DNA]</scope>
    <source>
        <strain evidence="2">Clone GOH B32 T37-40</strain>
    </source>
</reference>
<dbReference type="Proteomes" id="UP001054821">
    <property type="component" value="Chromosome 2"/>
</dbReference>
<evidence type="ECO:0000313" key="3">
    <source>
        <dbReference type="Proteomes" id="UP001054821"/>
    </source>
</evidence>
<accession>A0AAD4WQF8</accession>
<dbReference type="EMBL" id="JAJFAZ020000002">
    <property type="protein sequence ID" value="KAI5347441.1"/>
    <property type="molecule type" value="Genomic_DNA"/>
</dbReference>
<keyword evidence="3" id="KW-1185">Reference proteome</keyword>
<feature type="region of interest" description="Disordered" evidence="1">
    <location>
        <begin position="46"/>
        <end position="93"/>
    </location>
</feature>
<protein>
    <submittedName>
        <fullName evidence="2">Uncharacterized protein</fullName>
    </submittedName>
</protein>
<evidence type="ECO:0000313" key="2">
    <source>
        <dbReference type="EMBL" id="KAI5347441.1"/>
    </source>
</evidence>
<sequence length="276" mass="31242">MCGGGGGGKKLADREASEGKEKIWVLKLNFEIFMAFEAVEKEIGVLKGDKEKSKDGEEKEEIPTKVIAESIELAKRQQEAQRTEPTSSELPLFDEVDKEHSAAVPEPEIPIHSILGSSTTTSFADPELAEFEAMDLDAQLDRLEKLGATPSKAKSRAVDEAMERVRIWQSTELDLDKNKEAVDQLMKDLDLLHSENMTPKAILERSLHHTSLTYSHCITKHYTIYILKKNVPMHRCHMSNKYGRSAILFLIKKRKTEYSRMAILFVSKNKIKKDLV</sequence>
<organism evidence="2 3">
    <name type="scientific">Prunus dulcis</name>
    <name type="common">Almond</name>
    <name type="synonym">Amygdalus dulcis</name>
    <dbReference type="NCBI Taxonomy" id="3755"/>
    <lineage>
        <taxon>Eukaryota</taxon>
        <taxon>Viridiplantae</taxon>
        <taxon>Streptophyta</taxon>
        <taxon>Embryophyta</taxon>
        <taxon>Tracheophyta</taxon>
        <taxon>Spermatophyta</taxon>
        <taxon>Magnoliopsida</taxon>
        <taxon>eudicotyledons</taxon>
        <taxon>Gunneridae</taxon>
        <taxon>Pentapetalae</taxon>
        <taxon>rosids</taxon>
        <taxon>fabids</taxon>
        <taxon>Rosales</taxon>
        <taxon>Rosaceae</taxon>
        <taxon>Amygdaloideae</taxon>
        <taxon>Amygdaleae</taxon>
        <taxon>Prunus</taxon>
    </lineage>
</organism>
<evidence type="ECO:0000256" key="1">
    <source>
        <dbReference type="SAM" id="MobiDB-lite"/>
    </source>
</evidence>
<feature type="compositionally biased region" description="Basic and acidic residues" evidence="1">
    <location>
        <begin position="72"/>
        <end position="82"/>
    </location>
</feature>
<comment type="caution">
    <text evidence="2">The sequence shown here is derived from an EMBL/GenBank/DDBJ whole genome shotgun (WGS) entry which is preliminary data.</text>
</comment>
<dbReference type="AlphaFoldDB" id="A0AAD4WQF8"/>
<gene>
    <name evidence="2" type="ORF">L3X38_015320</name>
</gene>
<name>A0AAD4WQF8_PRUDU</name>
<feature type="compositionally biased region" description="Basic and acidic residues" evidence="1">
    <location>
        <begin position="46"/>
        <end position="63"/>
    </location>
</feature>
<proteinExistence type="predicted"/>